<dbReference type="Pfam" id="PF13704">
    <property type="entry name" value="Glyco_tranf_2_4"/>
    <property type="match status" value="1"/>
</dbReference>
<dbReference type="RefSeq" id="WP_082905302.1">
    <property type="nucleotide sequence ID" value="NZ_JABCQN010000002.1"/>
</dbReference>
<proteinExistence type="predicted"/>
<dbReference type="EMBL" id="JABCQN010000002">
    <property type="protein sequence ID" value="MBF0870164.1"/>
    <property type="molecule type" value="Genomic_DNA"/>
</dbReference>
<protein>
    <submittedName>
        <fullName evidence="4">Glycosyltransferase family 2 protein</fullName>
    </submittedName>
</protein>
<dbReference type="GO" id="GO:0005737">
    <property type="term" value="C:cytoplasm"/>
    <property type="evidence" value="ECO:0007669"/>
    <property type="project" value="TreeGrafter"/>
</dbReference>
<evidence type="ECO:0000256" key="2">
    <source>
        <dbReference type="ARBA" id="ARBA00022692"/>
    </source>
</evidence>
<organism evidence="4 5">
    <name type="scientific">Gluconobacter japonicus</name>
    <dbReference type="NCBI Taxonomy" id="376620"/>
    <lineage>
        <taxon>Bacteria</taxon>
        <taxon>Pseudomonadati</taxon>
        <taxon>Pseudomonadota</taxon>
        <taxon>Alphaproteobacteria</taxon>
        <taxon>Acetobacterales</taxon>
        <taxon>Acetobacteraceae</taxon>
        <taxon>Gluconobacter</taxon>
    </lineage>
</organism>
<evidence type="ECO:0000256" key="3">
    <source>
        <dbReference type="ARBA" id="ARBA00022989"/>
    </source>
</evidence>
<name>A0A9Q2IST0_GLUJA</name>
<gene>
    <name evidence="4" type="ORF">HKD32_04725</name>
</gene>
<dbReference type="GO" id="GO:0016020">
    <property type="term" value="C:membrane"/>
    <property type="evidence" value="ECO:0007669"/>
    <property type="project" value="UniProtKB-SubCell"/>
</dbReference>
<sequence length="599" mass="69285">MADNFLIHTLRTVHKSLVGVCSHTGMLQASPDIIPIVLIRHSSRPDLGFLMGTTDSPLLSCENDKDLRRPLLSYRVVPAKSGKIALRNPLWEHYISVPPIQHNKPMVCDRPYVAEWESFILEDAPSDLILPLKLREAIQEVVSEGMNAISLKKWCLSSDSINMNKWLVAFLRLLTRDGMEHFGKFLLENSVLRERVRLAVPDDYWINTALPELANWKEDRRPIKSFRFSVTTDFLGRIDYGERTAPPLGLALTGQTRRLIEPNKRACILATARDEGIYLLEWVAWHRMIGFDHIFICSNNNTDGSNELLSALSHHGFITWIDTNPQSYTRIQRKAYAIAGSVIPQILDYRWTLVIDLDEMLAIDHNYYKNVSTFFDLQEARGADAVTFSWAMMAPDSQLRHHDAPMAARFLRREPPKNELVKTAFQTRLAPFAHAHNPHWAWQRSFRTLDASGSLLHTEKSEIQAHGRKSENNAWIAHYFHKSLEEFVWKCSRPRGGSGDPRSARQFTARFVDVFTEFFDEENTLPDRRLEPFMPALEEEMRRLRLIPDIRIADENVRKKFRDEISDLMEQAHGSVMNSHYDDVVKEKWNNIIMKYKKN</sequence>
<dbReference type="AlphaFoldDB" id="A0A9Q2IST0"/>
<keyword evidence="3" id="KW-0472">Membrane</keyword>
<comment type="subcellular location">
    <subcellularLocation>
        <location evidence="1">Membrane</location>
        <topology evidence="1">Single-pass membrane protein</topology>
    </subcellularLocation>
</comment>
<keyword evidence="2" id="KW-0812">Transmembrane</keyword>
<reference evidence="4" key="2">
    <citation type="submission" date="2020-11" db="EMBL/GenBank/DDBJ databases">
        <title>Description of novel Gluconobacter species.</title>
        <authorList>
            <person name="Cleenwerck I."/>
            <person name="Cnockaert M."/>
            <person name="Borremans W."/>
            <person name="Wieme A.D."/>
            <person name="De Vuyst L."/>
            <person name="Vandamme P."/>
        </authorList>
    </citation>
    <scope>NUCLEOTIDE SEQUENCE</scope>
    <source>
        <strain evidence="4">R71697</strain>
    </source>
</reference>
<dbReference type="PANTHER" id="PTHR21461:SF69">
    <property type="entry name" value="GLYCOSYLTRANSFERASE FAMILY 92 PROTEIN"/>
    <property type="match status" value="1"/>
</dbReference>
<accession>A0A9Q2IST0</accession>
<dbReference type="PANTHER" id="PTHR21461">
    <property type="entry name" value="GLYCOSYLTRANSFERASE FAMILY 92 PROTEIN"/>
    <property type="match status" value="1"/>
</dbReference>
<dbReference type="Proteomes" id="UP000661006">
    <property type="component" value="Unassembled WGS sequence"/>
</dbReference>
<dbReference type="GeneID" id="81473990"/>
<keyword evidence="3" id="KW-1133">Transmembrane helix</keyword>
<evidence type="ECO:0000313" key="4">
    <source>
        <dbReference type="EMBL" id="MBF0870164.1"/>
    </source>
</evidence>
<reference evidence="4" key="1">
    <citation type="submission" date="2020-04" db="EMBL/GenBank/DDBJ databases">
        <authorList>
            <person name="Sombolestani A."/>
        </authorList>
    </citation>
    <scope>NUCLEOTIDE SEQUENCE</scope>
    <source>
        <strain evidence="4">R71697</strain>
    </source>
</reference>
<comment type="caution">
    <text evidence="4">The sequence shown here is derived from an EMBL/GenBank/DDBJ whole genome shotgun (WGS) entry which is preliminary data.</text>
</comment>
<evidence type="ECO:0000256" key="1">
    <source>
        <dbReference type="ARBA" id="ARBA00004167"/>
    </source>
</evidence>
<evidence type="ECO:0000313" key="5">
    <source>
        <dbReference type="Proteomes" id="UP000661006"/>
    </source>
</evidence>
<dbReference type="GO" id="GO:0016757">
    <property type="term" value="F:glycosyltransferase activity"/>
    <property type="evidence" value="ECO:0007669"/>
    <property type="project" value="TreeGrafter"/>
</dbReference>